<dbReference type="AlphaFoldDB" id="A0A1H4ZVV0"/>
<dbReference type="GO" id="GO:0051903">
    <property type="term" value="F:S-(hydroxymethyl)glutathione dehydrogenase [NAD(P)+] activity"/>
    <property type="evidence" value="ECO:0007669"/>
    <property type="project" value="TreeGrafter"/>
</dbReference>
<dbReference type="EMBL" id="FNST01000002">
    <property type="protein sequence ID" value="SED33818.1"/>
    <property type="molecule type" value="Genomic_DNA"/>
</dbReference>
<evidence type="ECO:0000256" key="4">
    <source>
        <dbReference type="ARBA" id="ARBA00023002"/>
    </source>
</evidence>
<dbReference type="PANTHER" id="PTHR43880">
    <property type="entry name" value="ALCOHOL DEHYDROGENASE"/>
    <property type="match status" value="1"/>
</dbReference>
<dbReference type="InterPro" id="IPR013149">
    <property type="entry name" value="ADH-like_C"/>
</dbReference>
<dbReference type="InterPro" id="IPR013154">
    <property type="entry name" value="ADH-like_N"/>
</dbReference>
<dbReference type="InterPro" id="IPR036291">
    <property type="entry name" value="NAD(P)-bd_dom_sf"/>
</dbReference>
<dbReference type="SUPFAM" id="SSF51735">
    <property type="entry name" value="NAD(P)-binding Rossmann-fold domains"/>
    <property type="match status" value="1"/>
</dbReference>
<accession>A0A1H4ZVV0</accession>
<comment type="cofactor">
    <cofactor evidence="6">
        <name>Zn(2+)</name>
        <dbReference type="ChEBI" id="CHEBI:29105"/>
    </cofactor>
</comment>
<sequence length="369" mass="38045">MKAAVLHRPGAPLTVEDVDLDDPGPGEVTLRVLAAGVCHSDLHYMKGDLNVRLPAVLGHEGTGIVERVGEGVTRVRPGDTVITLWRPRCGDCEFCTTGRPALCPLGRVQAASNGLLDGTQRLNLNGEKVHHLMGVSCFAEQCVVSERSVLAIDPDIPPEIAAVAGCAVVTGAGAALNVMKDATGEGVVVIGAGGVGLSAVMGLRLVGADPIVAVDTVDAKLEKALELGATHAVNARTHSLAEELTRISPKPMAWSLDAVGTPRTLAQAVEVVGTGGTAVALGLGKVGATAAVPINPLVQQEKRLIGSLYGSANTPVDIPKLVELFKTGRLPLDKLLGEQYELSAINEAYAALSQGATGRAVIIPGHQRS</sequence>
<keyword evidence="2 6" id="KW-0479">Metal-binding</keyword>
<dbReference type="PANTHER" id="PTHR43880:SF12">
    <property type="entry name" value="ALCOHOL DEHYDROGENASE CLASS-3"/>
    <property type="match status" value="1"/>
</dbReference>
<gene>
    <name evidence="8" type="ORF">SAMN04490356_8036</name>
</gene>
<evidence type="ECO:0000313" key="9">
    <source>
        <dbReference type="Proteomes" id="UP000198609"/>
    </source>
</evidence>
<dbReference type="PROSITE" id="PS00059">
    <property type="entry name" value="ADH_ZINC"/>
    <property type="match status" value="1"/>
</dbReference>
<keyword evidence="3 6" id="KW-0862">Zinc</keyword>
<reference evidence="9" key="1">
    <citation type="submission" date="2016-10" db="EMBL/GenBank/DDBJ databases">
        <authorList>
            <person name="Varghese N."/>
            <person name="Submissions S."/>
        </authorList>
    </citation>
    <scope>NUCLEOTIDE SEQUENCE [LARGE SCALE GENOMIC DNA]</scope>
    <source>
        <strain evidence="9">DSM 40318</strain>
    </source>
</reference>
<evidence type="ECO:0000256" key="6">
    <source>
        <dbReference type="RuleBase" id="RU361277"/>
    </source>
</evidence>
<proteinExistence type="inferred from homology"/>
<dbReference type="Pfam" id="PF00107">
    <property type="entry name" value="ADH_zinc_N"/>
    <property type="match status" value="1"/>
</dbReference>
<protein>
    <submittedName>
        <fullName evidence="8">S-(Hydroxymethyl)glutathione dehydrogenase / alcohol dehydrogenase</fullName>
    </submittedName>
</protein>
<evidence type="ECO:0000256" key="5">
    <source>
        <dbReference type="ARBA" id="ARBA00023027"/>
    </source>
</evidence>
<keyword evidence="9" id="KW-1185">Reference proteome</keyword>
<evidence type="ECO:0000256" key="2">
    <source>
        <dbReference type="ARBA" id="ARBA00022723"/>
    </source>
</evidence>
<name>A0A1H4ZVV0_STRMJ</name>
<comment type="similarity">
    <text evidence="1 6">Belongs to the zinc-containing alcohol dehydrogenase family.</text>
</comment>
<evidence type="ECO:0000256" key="3">
    <source>
        <dbReference type="ARBA" id="ARBA00022833"/>
    </source>
</evidence>
<dbReference type="Pfam" id="PF08240">
    <property type="entry name" value="ADH_N"/>
    <property type="match status" value="1"/>
</dbReference>
<organism evidence="8 9">
    <name type="scientific">Streptomyces melanosporofaciens</name>
    <dbReference type="NCBI Taxonomy" id="67327"/>
    <lineage>
        <taxon>Bacteria</taxon>
        <taxon>Bacillati</taxon>
        <taxon>Actinomycetota</taxon>
        <taxon>Actinomycetes</taxon>
        <taxon>Kitasatosporales</taxon>
        <taxon>Streptomycetaceae</taxon>
        <taxon>Streptomyces</taxon>
        <taxon>Streptomyces violaceusniger group</taxon>
    </lineage>
</organism>
<dbReference type="InterPro" id="IPR020843">
    <property type="entry name" value="ER"/>
</dbReference>
<dbReference type="GO" id="GO:0008270">
    <property type="term" value="F:zinc ion binding"/>
    <property type="evidence" value="ECO:0007669"/>
    <property type="project" value="InterPro"/>
</dbReference>
<evidence type="ECO:0000259" key="7">
    <source>
        <dbReference type="SMART" id="SM00829"/>
    </source>
</evidence>
<dbReference type="Gene3D" id="3.40.50.720">
    <property type="entry name" value="NAD(P)-binding Rossmann-like Domain"/>
    <property type="match status" value="1"/>
</dbReference>
<dbReference type="Gene3D" id="3.90.180.10">
    <property type="entry name" value="Medium-chain alcohol dehydrogenases, catalytic domain"/>
    <property type="match status" value="1"/>
</dbReference>
<feature type="domain" description="Enoyl reductase (ER)" evidence="7">
    <location>
        <begin position="10"/>
        <end position="362"/>
    </location>
</feature>
<dbReference type="SMART" id="SM00829">
    <property type="entry name" value="PKS_ER"/>
    <property type="match status" value="1"/>
</dbReference>
<dbReference type="Proteomes" id="UP000198609">
    <property type="component" value="Unassembled WGS sequence"/>
</dbReference>
<dbReference type="GO" id="GO:0046294">
    <property type="term" value="P:formaldehyde catabolic process"/>
    <property type="evidence" value="ECO:0007669"/>
    <property type="project" value="TreeGrafter"/>
</dbReference>
<dbReference type="GO" id="GO:0005829">
    <property type="term" value="C:cytosol"/>
    <property type="evidence" value="ECO:0007669"/>
    <property type="project" value="TreeGrafter"/>
</dbReference>
<dbReference type="InterPro" id="IPR011032">
    <property type="entry name" value="GroES-like_sf"/>
</dbReference>
<evidence type="ECO:0000313" key="8">
    <source>
        <dbReference type="EMBL" id="SED33818.1"/>
    </source>
</evidence>
<evidence type="ECO:0000256" key="1">
    <source>
        <dbReference type="ARBA" id="ARBA00008072"/>
    </source>
</evidence>
<dbReference type="InterPro" id="IPR002328">
    <property type="entry name" value="ADH_Zn_CS"/>
</dbReference>
<dbReference type="SUPFAM" id="SSF50129">
    <property type="entry name" value="GroES-like"/>
    <property type="match status" value="1"/>
</dbReference>
<dbReference type="RefSeq" id="WP_093468429.1">
    <property type="nucleotide sequence ID" value="NZ_FNST01000002.1"/>
</dbReference>
<keyword evidence="5" id="KW-0520">NAD</keyword>
<keyword evidence="4" id="KW-0560">Oxidoreductase</keyword>